<keyword evidence="1" id="KW-0472">Membrane</keyword>
<gene>
    <name evidence="2" type="ORF">T4B_7619</name>
</gene>
<evidence type="ECO:0000313" key="3">
    <source>
        <dbReference type="Proteomes" id="UP000054805"/>
    </source>
</evidence>
<keyword evidence="1" id="KW-1133">Transmembrane helix</keyword>
<dbReference type="Proteomes" id="UP000054805">
    <property type="component" value="Unassembled WGS sequence"/>
</dbReference>
<organism evidence="2 3">
    <name type="scientific">Trichinella pseudospiralis</name>
    <name type="common">Parasitic roundworm</name>
    <dbReference type="NCBI Taxonomy" id="6337"/>
    <lineage>
        <taxon>Eukaryota</taxon>
        <taxon>Metazoa</taxon>
        <taxon>Ecdysozoa</taxon>
        <taxon>Nematoda</taxon>
        <taxon>Enoplea</taxon>
        <taxon>Dorylaimia</taxon>
        <taxon>Trichinellida</taxon>
        <taxon>Trichinellidae</taxon>
        <taxon>Trichinella</taxon>
    </lineage>
</organism>
<comment type="caution">
    <text evidence="2">The sequence shown here is derived from an EMBL/GenBank/DDBJ whole genome shotgun (WGS) entry which is preliminary data.</text>
</comment>
<dbReference type="AlphaFoldDB" id="A0A0V1IEZ8"/>
<keyword evidence="3" id="KW-1185">Reference proteome</keyword>
<keyword evidence="1" id="KW-0812">Transmembrane</keyword>
<name>A0A0V1IEZ8_TRIPS</name>
<evidence type="ECO:0000313" key="2">
    <source>
        <dbReference type="EMBL" id="KRZ21372.1"/>
    </source>
</evidence>
<feature type="transmembrane region" description="Helical" evidence="1">
    <location>
        <begin position="17"/>
        <end position="43"/>
    </location>
</feature>
<proteinExistence type="predicted"/>
<accession>A0A0V1IEZ8</accession>
<evidence type="ECO:0000256" key="1">
    <source>
        <dbReference type="SAM" id="Phobius"/>
    </source>
</evidence>
<dbReference type="EMBL" id="JYDS01000208">
    <property type="protein sequence ID" value="KRZ21372.1"/>
    <property type="molecule type" value="Genomic_DNA"/>
</dbReference>
<reference evidence="2 3" key="1">
    <citation type="submission" date="2015-01" db="EMBL/GenBank/DDBJ databases">
        <title>Evolution of Trichinella species and genotypes.</title>
        <authorList>
            <person name="Korhonen P.K."/>
            <person name="Edoardo P."/>
            <person name="Giuseppe L.R."/>
            <person name="Gasser R.B."/>
        </authorList>
    </citation>
    <scope>NUCLEOTIDE SEQUENCE [LARGE SCALE GENOMIC DNA]</scope>
    <source>
        <strain evidence="2">ISS588</strain>
    </source>
</reference>
<feature type="transmembrane region" description="Helical" evidence="1">
    <location>
        <begin position="111"/>
        <end position="134"/>
    </location>
</feature>
<protein>
    <submittedName>
        <fullName evidence="2">Uncharacterized protein</fullName>
    </submittedName>
</protein>
<sequence length="212" mass="23185">MCNSCHHRHHHCRRCGVLLVCKSAVVVCAYSFHANAPGFPLFLFLGWPGSNLTDRLTLTSPQLSIRVLSCLLACFFSLSRPAGRPSFIYQFLAVVDLYNSALRQLPAGSSWLLVTGLTDVVVVIIVVVVVVVVIRLRRYSSNCGNNKGAEVDLCSQQAATRFCFKKPSLAWDSCGVDRRDLPPPSPIGQQSLPRLAPTVVSARSFSNSVLLL</sequence>